<reference evidence="2" key="1">
    <citation type="submission" date="2005-04" db="EMBL/GenBank/DDBJ databases">
        <authorList>
            <person name="Town C.D."/>
        </authorList>
    </citation>
    <scope>NUCLEOTIDE SEQUENCE</scope>
</reference>
<dbReference type="GO" id="GO:0010073">
    <property type="term" value="P:meristem maintenance"/>
    <property type="evidence" value="ECO:0007669"/>
    <property type="project" value="InterPro"/>
</dbReference>
<proteinExistence type="predicted"/>
<evidence type="ECO:0000313" key="2">
    <source>
        <dbReference type="EMBL" id="ABN09750.1"/>
    </source>
</evidence>
<dbReference type="PANTHER" id="PTHR46033:SF8">
    <property type="entry name" value="PROTEIN MAINTENANCE OF MERISTEMS-LIKE"/>
    <property type="match status" value="1"/>
</dbReference>
<gene>
    <name evidence="2" type="ORF">MtrDRAFT_AC149207g10v2</name>
</gene>
<protein>
    <submittedName>
        <fullName evidence="2">IMP dehydrogenase/GMP reductase, putative</fullName>
    </submittedName>
</protein>
<dbReference type="AlphaFoldDB" id="A2Q234"/>
<sequence length="207" mass="24350">MTLAYLYSEGADALFVWRHANWGKRDTTHLWFLVHFPKFYAVDPNTKYVENLPVAAMWKLQKGHGEGVTYRSLLDRITFDDVCWTPYEEHMDFQEVFWYSGWIMCNDRKVHRHLPDRVLRQYGYVQTVPRHPSDVVELSPTEIVHTFFDFRTHTLKAADCGEHAGEETWHMADGYVRWYAIASHSQILPLLPGDIPRPPNEEQIIAE</sequence>
<reference evidence="2" key="2">
    <citation type="submission" date="2007-03" db="EMBL/GenBank/DDBJ databases">
        <authorList>
            <consortium name="The International Medicago Genome Annotation Group"/>
        </authorList>
    </citation>
    <scope>NUCLEOTIDE SEQUENCE</scope>
</reference>
<dbReference type="InterPro" id="IPR019557">
    <property type="entry name" value="AminoTfrase-like_pln_mobile"/>
</dbReference>
<evidence type="ECO:0000259" key="1">
    <source>
        <dbReference type="Pfam" id="PF10536"/>
    </source>
</evidence>
<dbReference type="InterPro" id="IPR044824">
    <property type="entry name" value="MAIN-like"/>
</dbReference>
<organism evidence="2">
    <name type="scientific">Medicago truncatula</name>
    <name type="common">Barrel medic</name>
    <name type="synonym">Medicago tribuloides</name>
    <dbReference type="NCBI Taxonomy" id="3880"/>
    <lineage>
        <taxon>Eukaryota</taxon>
        <taxon>Viridiplantae</taxon>
        <taxon>Streptophyta</taxon>
        <taxon>Embryophyta</taxon>
        <taxon>Tracheophyta</taxon>
        <taxon>Spermatophyta</taxon>
        <taxon>Magnoliopsida</taxon>
        <taxon>eudicotyledons</taxon>
        <taxon>Gunneridae</taxon>
        <taxon>Pentapetalae</taxon>
        <taxon>rosids</taxon>
        <taxon>fabids</taxon>
        <taxon>Fabales</taxon>
        <taxon>Fabaceae</taxon>
        <taxon>Papilionoideae</taxon>
        <taxon>50 kb inversion clade</taxon>
        <taxon>NPAAA clade</taxon>
        <taxon>Hologalegina</taxon>
        <taxon>IRL clade</taxon>
        <taxon>Trifolieae</taxon>
        <taxon>Medicago</taxon>
    </lineage>
</organism>
<dbReference type="PANTHER" id="PTHR46033">
    <property type="entry name" value="PROTEIN MAIN-LIKE 2"/>
    <property type="match status" value="1"/>
</dbReference>
<accession>A2Q234</accession>
<name>A2Q234_MEDTR</name>
<feature type="domain" description="Aminotransferase-like plant mobile" evidence="1">
    <location>
        <begin position="30"/>
        <end position="179"/>
    </location>
</feature>
<dbReference type="Pfam" id="PF10536">
    <property type="entry name" value="PMD"/>
    <property type="match status" value="1"/>
</dbReference>
<dbReference type="EMBL" id="AC149207">
    <property type="protein sequence ID" value="ABN09750.1"/>
    <property type="molecule type" value="Genomic_DNA"/>
</dbReference>